<feature type="domain" description="DUF7088" evidence="2">
    <location>
        <begin position="57"/>
        <end position="133"/>
    </location>
</feature>
<keyword evidence="4" id="KW-1185">Reference proteome</keyword>
<keyword evidence="1" id="KW-0472">Membrane</keyword>
<feature type="transmembrane region" description="Helical" evidence="1">
    <location>
        <begin position="513"/>
        <end position="534"/>
    </location>
</feature>
<accession>A0ABT3G2K4</accession>
<keyword evidence="1" id="KW-0812">Transmembrane</keyword>
<dbReference type="RefSeq" id="WP_264513393.1">
    <property type="nucleotide sequence ID" value="NZ_JAPDDR010000004.1"/>
</dbReference>
<dbReference type="EMBL" id="JAPDDR010000004">
    <property type="protein sequence ID" value="MCW1913892.1"/>
    <property type="molecule type" value="Genomic_DNA"/>
</dbReference>
<protein>
    <submittedName>
        <fullName evidence="3">GldG family protein</fullName>
    </submittedName>
</protein>
<evidence type="ECO:0000259" key="2">
    <source>
        <dbReference type="Pfam" id="PF23357"/>
    </source>
</evidence>
<organism evidence="3 4">
    <name type="scientific">Luteolibacter rhizosphaerae</name>
    <dbReference type="NCBI Taxonomy" id="2989719"/>
    <lineage>
        <taxon>Bacteria</taxon>
        <taxon>Pseudomonadati</taxon>
        <taxon>Verrucomicrobiota</taxon>
        <taxon>Verrucomicrobiia</taxon>
        <taxon>Verrucomicrobiales</taxon>
        <taxon>Verrucomicrobiaceae</taxon>
        <taxon>Luteolibacter</taxon>
    </lineage>
</organism>
<name>A0ABT3G2K4_9BACT</name>
<evidence type="ECO:0000313" key="3">
    <source>
        <dbReference type="EMBL" id="MCW1913892.1"/>
    </source>
</evidence>
<evidence type="ECO:0000313" key="4">
    <source>
        <dbReference type="Proteomes" id="UP001165653"/>
    </source>
</evidence>
<dbReference type="Pfam" id="PF23357">
    <property type="entry name" value="DUF7088"/>
    <property type="match status" value="1"/>
</dbReference>
<gene>
    <name evidence="3" type="ORF">OJ996_09920</name>
</gene>
<sequence>MSTDSESPKAKAAKPIRRLGTGLLLIVQILCVVVLFVALNYLSAQHHIPKDLSGEASYTLSPSTRRYLESAAIRDREEPIRMLVAFRRVNPMYEKVRVLAEEYMRLSNGKVRLELLDPVRSPDRAQQVVDQFGSVYTEAYKKTIFNTDLIIVDARSKAEKEQAAAAGASSGANPHIRFIEAERMARFETDQKGQRKMTGFQGEDAMTTGVVAAVEGKPRKVYLLVDKSGYSTEDGANTPLASFENILLTQNALTLGARIAELDRIPDDAAAVAILNPAYDFSAAELAVLEEYWQRANSGILVTLGSSETPPHLRAFLRNQGITPGKDRVITKKGEQVISTARGNFTQGMDFTQDFAGKAMLLEGPTSSLEIRENNNEDLINKKIFPTSLLKTPPEFWGETKFATPNPVFDPSEDNRGPMIQDRETRRSEYTGLSLAGAVIRGAGGRDDTANQISRMVVISNSDFLAPKHLTDINRNFVASSVNWLMGREELTGEGPLTLGTYKLPLLDSQLSFINRVNLFFLPAFALIIGAIVWSSRRA</sequence>
<comment type="caution">
    <text evidence="3">The sequence shown here is derived from an EMBL/GenBank/DDBJ whole genome shotgun (WGS) entry which is preliminary data.</text>
</comment>
<reference evidence="3" key="1">
    <citation type="submission" date="2022-10" db="EMBL/GenBank/DDBJ databases">
        <title>Luteolibacter sp. GHJ8, whole genome shotgun sequencing project.</title>
        <authorList>
            <person name="Zhao G."/>
            <person name="Shen L."/>
        </authorList>
    </citation>
    <scope>NUCLEOTIDE SEQUENCE</scope>
    <source>
        <strain evidence="3">GHJ8</strain>
    </source>
</reference>
<dbReference type="Proteomes" id="UP001165653">
    <property type="component" value="Unassembled WGS sequence"/>
</dbReference>
<feature type="transmembrane region" description="Helical" evidence="1">
    <location>
        <begin position="21"/>
        <end position="42"/>
    </location>
</feature>
<keyword evidence="1" id="KW-1133">Transmembrane helix</keyword>
<dbReference type="InterPro" id="IPR055396">
    <property type="entry name" value="DUF7088"/>
</dbReference>
<evidence type="ECO:0000256" key="1">
    <source>
        <dbReference type="SAM" id="Phobius"/>
    </source>
</evidence>
<proteinExistence type="predicted"/>